<sequence>LLIEKLKTLTTFLKRTKSRNWTLKKTQKEMQKIEEEEKYEKMEECLKWWKELNAKDKLEIMEIFEKQSKEQFVTWLKSKHKTVVPSMVLFGLDYTHSFHFSVSNRDKDKQEDEDKKEDITQVLYCLFFFFLGNDTIMFEFVLMRKKKMAHVQLDSTTTKFCKVLDRSTLEMMAKMQFLMQIIGTDRAKLIETDEDVIQTFKTSKQPLFQLSWKYSLSANLNTTVRVVRNALVAMVGISEYDDNSGWPSLPNLKKNDTVNFKDLFEKELNYDFVHNQEARMTKEGVKDFFSNLMLSRELHKNSMNYDALI</sequence>
<evidence type="ECO:0000313" key="1">
    <source>
        <dbReference type="EMBL" id="ETO11068.1"/>
    </source>
</evidence>
<dbReference type="Proteomes" id="UP000023152">
    <property type="component" value="Unassembled WGS sequence"/>
</dbReference>
<feature type="non-terminal residue" evidence="1">
    <location>
        <position position="1"/>
    </location>
</feature>
<keyword evidence="2" id="KW-1185">Reference proteome</keyword>
<organism evidence="1 2">
    <name type="scientific">Reticulomyxa filosa</name>
    <dbReference type="NCBI Taxonomy" id="46433"/>
    <lineage>
        <taxon>Eukaryota</taxon>
        <taxon>Sar</taxon>
        <taxon>Rhizaria</taxon>
        <taxon>Retaria</taxon>
        <taxon>Foraminifera</taxon>
        <taxon>Monothalamids</taxon>
        <taxon>Reticulomyxidae</taxon>
        <taxon>Reticulomyxa</taxon>
    </lineage>
</organism>
<feature type="non-terminal residue" evidence="1">
    <location>
        <position position="309"/>
    </location>
</feature>
<dbReference type="EMBL" id="ASPP01022814">
    <property type="protein sequence ID" value="ETO11068.1"/>
    <property type="molecule type" value="Genomic_DNA"/>
</dbReference>
<evidence type="ECO:0000313" key="2">
    <source>
        <dbReference type="Proteomes" id="UP000023152"/>
    </source>
</evidence>
<protein>
    <submittedName>
        <fullName evidence="1">Uncharacterized protein</fullName>
    </submittedName>
</protein>
<comment type="caution">
    <text evidence="1">The sequence shown here is derived from an EMBL/GenBank/DDBJ whole genome shotgun (WGS) entry which is preliminary data.</text>
</comment>
<dbReference type="AlphaFoldDB" id="X6MAM9"/>
<name>X6MAM9_RETFI</name>
<gene>
    <name evidence="1" type="ORF">RFI_26308</name>
</gene>
<proteinExistence type="predicted"/>
<accession>X6MAM9</accession>
<reference evidence="1 2" key="1">
    <citation type="journal article" date="2013" name="Curr. Biol.">
        <title>The Genome of the Foraminiferan Reticulomyxa filosa.</title>
        <authorList>
            <person name="Glockner G."/>
            <person name="Hulsmann N."/>
            <person name="Schleicher M."/>
            <person name="Noegel A.A."/>
            <person name="Eichinger L."/>
            <person name="Gallinger C."/>
            <person name="Pawlowski J."/>
            <person name="Sierra R."/>
            <person name="Euteneuer U."/>
            <person name="Pillet L."/>
            <person name="Moustafa A."/>
            <person name="Platzer M."/>
            <person name="Groth M."/>
            <person name="Szafranski K."/>
            <person name="Schliwa M."/>
        </authorList>
    </citation>
    <scope>NUCLEOTIDE SEQUENCE [LARGE SCALE GENOMIC DNA]</scope>
</reference>
<dbReference type="OrthoDB" id="6114029at2759"/>